<name>A0A8J3UII5_9ACTN</name>
<dbReference type="EMBL" id="BOOP01000048">
    <property type="protein sequence ID" value="GII42929.1"/>
    <property type="molecule type" value="Genomic_DNA"/>
</dbReference>
<comment type="caution">
    <text evidence="1">The sequence shown here is derived from an EMBL/GenBank/DDBJ whole genome shotgun (WGS) entry which is preliminary data.</text>
</comment>
<evidence type="ECO:0000313" key="1">
    <source>
        <dbReference type="EMBL" id="GII42929.1"/>
    </source>
</evidence>
<dbReference type="RefSeq" id="WP_204078341.1">
    <property type="nucleotide sequence ID" value="NZ_BAABHI010000088.1"/>
</dbReference>
<organism evidence="1 2">
    <name type="scientific">Planotetraspora phitsanulokensis</name>
    <dbReference type="NCBI Taxonomy" id="575192"/>
    <lineage>
        <taxon>Bacteria</taxon>
        <taxon>Bacillati</taxon>
        <taxon>Actinomycetota</taxon>
        <taxon>Actinomycetes</taxon>
        <taxon>Streptosporangiales</taxon>
        <taxon>Streptosporangiaceae</taxon>
        <taxon>Planotetraspora</taxon>
    </lineage>
</organism>
<dbReference type="Proteomes" id="UP000622547">
    <property type="component" value="Unassembled WGS sequence"/>
</dbReference>
<proteinExistence type="predicted"/>
<evidence type="ECO:0008006" key="3">
    <source>
        <dbReference type="Google" id="ProtNLM"/>
    </source>
</evidence>
<dbReference type="NCBIfam" id="NF047353">
    <property type="entry name" value="tube_lmo2291"/>
    <property type="match status" value="1"/>
</dbReference>
<dbReference type="AlphaFoldDB" id="A0A8J3UII5"/>
<reference evidence="1 2" key="1">
    <citation type="submission" date="2021-01" db="EMBL/GenBank/DDBJ databases">
        <title>Whole genome shotgun sequence of Planotetraspora phitsanulokensis NBRC 104273.</title>
        <authorList>
            <person name="Komaki H."/>
            <person name="Tamura T."/>
        </authorList>
    </citation>
    <scope>NUCLEOTIDE SEQUENCE [LARGE SCALE GENOMIC DNA]</scope>
    <source>
        <strain evidence="1 2">NBRC 104273</strain>
    </source>
</reference>
<keyword evidence="2" id="KW-1185">Reference proteome</keyword>
<evidence type="ECO:0000313" key="2">
    <source>
        <dbReference type="Proteomes" id="UP000622547"/>
    </source>
</evidence>
<accession>A0A8J3UII5</accession>
<gene>
    <name evidence="1" type="ORF">Pph01_79320</name>
</gene>
<sequence length="161" mass="17508">MGLRSLLAKDWVLEVDTAVVVGTPVWTKVKGLTSFEESTDDNTEDDGDFDDEEGWGSSVVTQRTWQIDAEGRRKRTEAATFTADPGQEAIRKAARKVGFGANINVRWYRRDGAPDAYQGVCTVSEFTKGGSSTDLEPFNFTLLGQGAPVEISNPIDEEGGA</sequence>
<protein>
    <recommendedName>
        <fullName evidence="3">Phage tail tube protein</fullName>
    </recommendedName>
</protein>